<dbReference type="GO" id="GO:0010181">
    <property type="term" value="F:FMN binding"/>
    <property type="evidence" value="ECO:0007669"/>
    <property type="project" value="InterPro"/>
</dbReference>
<dbReference type="PANTHER" id="PTHR36118:SF1">
    <property type="entry name" value="ION-TRANSLOCATING OXIDOREDUCTASE COMPLEX SUBUNIT G"/>
    <property type="match status" value="1"/>
</dbReference>
<dbReference type="GO" id="GO:0009055">
    <property type="term" value="F:electron transfer activity"/>
    <property type="evidence" value="ECO:0007669"/>
    <property type="project" value="InterPro"/>
</dbReference>
<dbReference type="RefSeq" id="WP_075821087.1">
    <property type="nucleotide sequence ID" value="NZ_CAJUTZ010000033.1"/>
</dbReference>
<dbReference type="OrthoDB" id="9787579at2"/>
<dbReference type="InterPro" id="IPR007329">
    <property type="entry name" value="FMN-bd"/>
</dbReference>
<reference evidence="8 9" key="1">
    <citation type="submission" date="2016-11" db="EMBL/GenBank/DDBJ databases">
        <title>Description of two novel members of the family Erysipelotrichaceae: Ileibacterium lipovorans gen. nov., sp. nov. and Dubosiella newyorkensis, gen. nov., sp. nov.</title>
        <authorList>
            <person name="Cox L.M."/>
            <person name="Sohn J."/>
            <person name="Tyrrell K.L."/>
            <person name="Citron D.M."/>
            <person name="Lawson P.A."/>
            <person name="Patel N.B."/>
            <person name="Iizumi T."/>
            <person name="Perez-Perez G.I."/>
            <person name="Goldstein E.J."/>
            <person name="Blaser M.J."/>
        </authorList>
    </citation>
    <scope>NUCLEOTIDE SEQUENCE [LARGE SCALE GENOMIC DNA]</scope>
    <source>
        <strain evidence="8 9">NYU-BL-A3</strain>
    </source>
</reference>
<feature type="domain" description="FMN-binding" evidence="7">
    <location>
        <begin position="92"/>
        <end position="169"/>
    </location>
</feature>
<evidence type="ECO:0000259" key="7">
    <source>
        <dbReference type="SMART" id="SM00900"/>
    </source>
</evidence>
<evidence type="ECO:0000256" key="2">
    <source>
        <dbReference type="ARBA" id="ARBA00022553"/>
    </source>
</evidence>
<proteinExistence type="predicted"/>
<dbReference type="EMBL" id="MPJW01000272">
    <property type="protein sequence ID" value="OLU36468.1"/>
    <property type="molecule type" value="Genomic_DNA"/>
</dbReference>
<dbReference type="Pfam" id="PF04205">
    <property type="entry name" value="FMN_bind"/>
    <property type="match status" value="1"/>
</dbReference>
<dbReference type="GO" id="GO:0005886">
    <property type="term" value="C:plasma membrane"/>
    <property type="evidence" value="ECO:0007669"/>
    <property type="project" value="InterPro"/>
</dbReference>
<protein>
    <recommendedName>
        <fullName evidence="7">FMN-binding domain-containing protein</fullName>
    </recommendedName>
</protein>
<gene>
    <name evidence="8" type="ORF">BO222_12480</name>
</gene>
<keyword evidence="3" id="KW-0285">Flavoprotein</keyword>
<evidence type="ECO:0000256" key="1">
    <source>
        <dbReference type="ARBA" id="ARBA00022448"/>
    </source>
</evidence>
<keyword evidence="2" id="KW-0597">Phosphoprotein</keyword>
<dbReference type="Proteomes" id="UP000186341">
    <property type="component" value="Unassembled WGS sequence"/>
</dbReference>
<dbReference type="PANTHER" id="PTHR36118">
    <property type="entry name" value="ION-TRANSLOCATING OXIDOREDUCTASE COMPLEX SUBUNIT G"/>
    <property type="match status" value="1"/>
</dbReference>
<comment type="caution">
    <text evidence="8">The sequence shown here is derived from an EMBL/GenBank/DDBJ whole genome shotgun (WGS) entry which is preliminary data.</text>
</comment>
<organism evidence="8 9">
    <name type="scientific">Ileibacterium valens</name>
    <dbReference type="NCBI Taxonomy" id="1862668"/>
    <lineage>
        <taxon>Bacteria</taxon>
        <taxon>Bacillati</taxon>
        <taxon>Bacillota</taxon>
        <taxon>Erysipelotrichia</taxon>
        <taxon>Erysipelotrichales</taxon>
        <taxon>Erysipelotrichaceae</taxon>
        <taxon>Ileibacterium</taxon>
    </lineage>
</organism>
<feature type="signal peptide" evidence="6">
    <location>
        <begin position="1"/>
        <end position="19"/>
    </location>
</feature>
<evidence type="ECO:0000313" key="8">
    <source>
        <dbReference type="EMBL" id="OLU36468.1"/>
    </source>
</evidence>
<dbReference type="AlphaFoldDB" id="A0A1U7NCP2"/>
<feature type="chain" id="PRO_5039696886" description="FMN-binding domain-containing protein" evidence="6">
    <location>
        <begin position="20"/>
        <end position="173"/>
    </location>
</feature>
<keyword evidence="6" id="KW-0732">Signal</keyword>
<accession>A0A1U7NCP2</accession>
<keyword evidence="4" id="KW-0288">FMN</keyword>
<dbReference type="SMART" id="SM00900">
    <property type="entry name" value="FMN_bind"/>
    <property type="match status" value="1"/>
</dbReference>
<evidence type="ECO:0000313" key="9">
    <source>
        <dbReference type="Proteomes" id="UP000186341"/>
    </source>
</evidence>
<name>A0A1U7NCP2_9FIRM</name>
<dbReference type="GO" id="GO:0022900">
    <property type="term" value="P:electron transport chain"/>
    <property type="evidence" value="ECO:0007669"/>
    <property type="project" value="InterPro"/>
</dbReference>
<keyword evidence="1" id="KW-0813">Transport</keyword>
<dbReference type="InterPro" id="IPR010209">
    <property type="entry name" value="Ion_transpt_RnfG/RsxG"/>
</dbReference>
<sequence length="173" mass="18396">MKNNILQLTLFLGVTAAIAGGALAYANNVTAPIIQENNERAEKATLLEMYPEADLSEFTAVEDDGITSEHPTIKKVYQYKDGIVIFQCEVSGYDKGTVFLVAINSANGEVDNFKTISNGDTQGIGSRITTDEFRDSVLGKPSDGIDTLSGATITSTPVVEAINECGVLAGEIQ</sequence>
<evidence type="ECO:0000256" key="5">
    <source>
        <dbReference type="ARBA" id="ARBA00022982"/>
    </source>
</evidence>
<keyword evidence="5" id="KW-0249">Electron transport</keyword>
<evidence type="ECO:0000256" key="3">
    <source>
        <dbReference type="ARBA" id="ARBA00022630"/>
    </source>
</evidence>
<evidence type="ECO:0000256" key="6">
    <source>
        <dbReference type="SAM" id="SignalP"/>
    </source>
</evidence>
<keyword evidence="9" id="KW-1185">Reference proteome</keyword>
<dbReference type="GeneID" id="82203939"/>
<evidence type="ECO:0000256" key="4">
    <source>
        <dbReference type="ARBA" id="ARBA00022643"/>
    </source>
</evidence>